<comment type="caution">
    <text evidence="3">The sequence shown here is derived from an EMBL/GenBank/DDBJ whole genome shotgun (WGS) entry which is preliminary data.</text>
</comment>
<dbReference type="EMBL" id="JAANYQ010000002">
    <property type="protein sequence ID" value="KAF4126099.1"/>
    <property type="molecule type" value="Genomic_DNA"/>
</dbReference>
<dbReference type="GO" id="GO:0016787">
    <property type="term" value="F:hydrolase activity"/>
    <property type="evidence" value="ECO:0007669"/>
    <property type="project" value="UniProtKB-KW"/>
</dbReference>
<dbReference type="AlphaFoldDB" id="A0A9P4Z296"/>
<keyword evidence="3" id="KW-0378">Hydrolase</keyword>
<keyword evidence="4" id="KW-1185">Reference proteome</keyword>
<feature type="domain" description="AB hydrolase-1" evidence="2">
    <location>
        <begin position="66"/>
        <end position="170"/>
    </location>
</feature>
<reference evidence="3" key="1">
    <citation type="submission" date="2020-03" db="EMBL/GenBank/DDBJ databases">
        <title>Site-based positive gene gene selection in Geosmithia morbida across the United States reveals a broad range of putative effectors and factors for local host and environmental adapation.</title>
        <authorList>
            <person name="Onufrak A."/>
            <person name="Murdoch R.W."/>
            <person name="Gazis R."/>
            <person name="Huff M."/>
            <person name="Staton M."/>
            <person name="Klingeman W."/>
            <person name="Hadziabdic D."/>
        </authorList>
    </citation>
    <scope>NUCLEOTIDE SEQUENCE</scope>
    <source>
        <strain evidence="3">1262</strain>
    </source>
</reference>
<dbReference type="PANTHER" id="PTHR43194:SF2">
    <property type="entry name" value="PEROXISOMAL MEMBRANE PROTEIN LPX1"/>
    <property type="match status" value="1"/>
</dbReference>
<dbReference type="Proteomes" id="UP000749293">
    <property type="component" value="Unassembled WGS sequence"/>
</dbReference>
<protein>
    <submittedName>
        <fullName evidence="3">Alpha/beta hydrolase fold</fullName>
    </submittedName>
</protein>
<proteinExistence type="predicted"/>
<dbReference type="Pfam" id="PF00561">
    <property type="entry name" value="Abhydrolase_1"/>
    <property type="match status" value="1"/>
</dbReference>
<name>A0A9P4Z296_9HYPO</name>
<dbReference type="OrthoDB" id="408373at2759"/>
<sequence>MTSDIVLPRPGAAPSTAQASIPGPTEAAFTDVFGKLLPPADFLETGHGKAAYYRLTASTAQPSAGRVLFVHGIQTPALGMYPLAAELRKTHPGAELVLVDLWGHGLSDTPVLPHDPALFHGLIDALLDRLEWPSAHLVGYSMGAALSVGYTAGNAQRVRSLTLVAPAGMISSSLLSAEQRAHVSLDCADEPAAERFIVGFLEGGERVVPADWKDRVSRGEVVAEAVREWQALEHRGHSASVVAAFRDAGVMDAHDQFDKAAATGVATLAVLGETDVLSSARELGEHGLTNVRVIRGADHGVVRSEVPQVAAHISDFWARYAEEI</sequence>
<dbReference type="InterPro" id="IPR029058">
    <property type="entry name" value="AB_hydrolase_fold"/>
</dbReference>
<evidence type="ECO:0000256" key="1">
    <source>
        <dbReference type="SAM" id="MobiDB-lite"/>
    </source>
</evidence>
<evidence type="ECO:0000313" key="3">
    <source>
        <dbReference type="EMBL" id="KAF4126099.1"/>
    </source>
</evidence>
<gene>
    <name evidence="3" type="ORF">GMORB2_1345</name>
</gene>
<dbReference type="Gene3D" id="3.40.50.1820">
    <property type="entry name" value="alpha/beta hydrolase"/>
    <property type="match status" value="1"/>
</dbReference>
<dbReference type="RefSeq" id="XP_035324751.1">
    <property type="nucleotide sequence ID" value="XM_035463327.1"/>
</dbReference>
<dbReference type="InterPro" id="IPR050228">
    <property type="entry name" value="Carboxylesterase_BioH"/>
</dbReference>
<accession>A0A9P4Z296</accession>
<dbReference type="InterPro" id="IPR000073">
    <property type="entry name" value="AB_hydrolase_1"/>
</dbReference>
<feature type="region of interest" description="Disordered" evidence="1">
    <location>
        <begin position="1"/>
        <end position="22"/>
    </location>
</feature>
<evidence type="ECO:0000259" key="2">
    <source>
        <dbReference type="Pfam" id="PF00561"/>
    </source>
</evidence>
<dbReference type="GeneID" id="55967575"/>
<dbReference type="PANTHER" id="PTHR43194">
    <property type="entry name" value="HYDROLASE ALPHA/BETA FOLD FAMILY"/>
    <property type="match status" value="1"/>
</dbReference>
<dbReference type="SUPFAM" id="SSF53474">
    <property type="entry name" value="alpha/beta-Hydrolases"/>
    <property type="match status" value="1"/>
</dbReference>
<organism evidence="3 4">
    <name type="scientific">Geosmithia morbida</name>
    <dbReference type="NCBI Taxonomy" id="1094350"/>
    <lineage>
        <taxon>Eukaryota</taxon>
        <taxon>Fungi</taxon>
        <taxon>Dikarya</taxon>
        <taxon>Ascomycota</taxon>
        <taxon>Pezizomycotina</taxon>
        <taxon>Sordariomycetes</taxon>
        <taxon>Hypocreomycetidae</taxon>
        <taxon>Hypocreales</taxon>
        <taxon>Bionectriaceae</taxon>
        <taxon>Geosmithia</taxon>
    </lineage>
</organism>
<evidence type="ECO:0000313" key="4">
    <source>
        <dbReference type="Proteomes" id="UP000749293"/>
    </source>
</evidence>